<evidence type="ECO:0000313" key="3">
    <source>
        <dbReference type="EMBL" id="CAI9263670.1"/>
    </source>
</evidence>
<name>A0AA35Y3J0_LACSI</name>
<reference evidence="3" key="1">
    <citation type="submission" date="2023-04" db="EMBL/GenBank/DDBJ databases">
        <authorList>
            <person name="Vijverberg K."/>
            <person name="Xiong W."/>
            <person name="Schranz E."/>
        </authorList>
    </citation>
    <scope>NUCLEOTIDE SEQUENCE</scope>
</reference>
<proteinExistence type="predicted"/>
<organism evidence="3 4">
    <name type="scientific">Lactuca saligna</name>
    <name type="common">Willowleaf lettuce</name>
    <dbReference type="NCBI Taxonomy" id="75948"/>
    <lineage>
        <taxon>Eukaryota</taxon>
        <taxon>Viridiplantae</taxon>
        <taxon>Streptophyta</taxon>
        <taxon>Embryophyta</taxon>
        <taxon>Tracheophyta</taxon>
        <taxon>Spermatophyta</taxon>
        <taxon>Magnoliopsida</taxon>
        <taxon>eudicotyledons</taxon>
        <taxon>Gunneridae</taxon>
        <taxon>Pentapetalae</taxon>
        <taxon>asterids</taxon>
        <taxon>campanulids</taxon>
        <taxon>Asterales</taxon>
        <taxon>Asteraceae</taxon>
        <taxon>Cichorioideae</taxon>
        <taxon>Cichorieae</taxon>
        <taxon>Lactucinae</taxon>
        <taxon>Lactuca</taxon>
    </lineage>
</organism>
<feature type="coiled-coil region" evidence="1">
    <location>
        <begin position="10"/>
        <end position="41"/>
    </location>
</feature>
<sequence length="170" mass="19398">MSKANNTDRITSLEGYVAKIREEAENARKESALQIAEVLKAVNDLTTKLTSKDDETSTPKKLPPKDLRWGSFKVDDAESDGWDSKKNHKEYGDENKGRSGTTNYRNGDFRKIKMPIFDSEDAYGWIYRVERYIEVQGVEEQDQMKVAALCMEGTDLSLYRWSEGRSPCPS</sequence>
<evidence type="ECO:0000256" key="2">
    <source>
        <dbReference type="SAM" id="MobiDB-lite"/>
    </source>
</evidence>
<feature type="region of interest" description="Disordered" evidence="2">
    <location>
        <begin position="47"/>
        <end position="105"/>
    </location>
</feature>
<protein>
    <submittedName>
        <fullName evidence="3">Uncharacterized protein</fullName>
    </submittedName>
</protein>
<dbReference type="EMBL" id="OX465086">
    <property type="protein sequence ID" value="CAI9263670.1"/>
    <property type="molecule type" value="Genomic_DNA"/>
</dbReference>
<evidence type="ECO:0000313" key="4">
    <source>
        <dbReference type="Proteomes" id="UP001177003"/>
    </source>
</evidence>
<keyword evidence="1" id="KW-0175">Coiled coil</keyword>
<evidence type="ECO:0000256" key="1">
    <source>
        <dbReference type="SAM" id="Coils"/>
    </source>
</evidence>
<keyword evidence="4" id="KW-1185">Reference proteome</keyword>
<dbReference type="Proteomes" id="UP001177003">
    <property type="component" value="Chromosome 0"/>
</dbReference>
<gene>
    <name evidence="3" type="ORF">LSALG_LOCUS4349</name>
</gene>
<dbReference type="AlphaFoldDB" id="A0AA35Y3J0"/>
<accession>A0AA35Y3J0</accession>
<feature type="compositionally biased region" description="Basic and acidic residues" evidence="2">
    <location>
        <begin position="50"/>
        <end position="97"/>
    </location>
</feature>